<evidence type="ECO:0000259" key="4">
    <source>
        <dbReference type="Pfam" id="PF17802"/>
    </source>
</evidence>
<dbReference type="InterPro" id="IPR041033">
    <property type="entry name" value="SpaA_PFL_dom_1"/>
</dbReference>
<keyword evidence="2" id="KW-0472">Membrane</keyword>
<keyword evidence="2" id="KW-0812">Transmembrane</keyword>
<dbReference type="Pfam" id="PF17802">
    <property type="entry name" value="SpaA"/>
    <property type="match status" value="2"/>
</dbReference>
<evidence type="ECO:0000256" key="2">
    <source>
        <dbReference type="SAM" id="Phobius"/>
    </source>
</evidence>
<feature type="domain" description="SpaA-like prealbumin fold" evidence="4">
    <location>
        <begin position="219"/>
        <end position="304"/>
    </location>
</feature>
<protein>
    <recommendedName>
        <fullName evidence="9">VaFE repeat-containing surface-anchored protein</fullName>
    </recommendedName>
</protein>
<proteinExistence type="predicted"/>
<dbReference type="NCBIfam" id="NF033903">
    <property type="entry name" value="VaFE_rpt"/>
    <property type="match status" value="2"/>
</dbReference>
<dbReference type="InterPro" id="IPR013783">
    <property type="entry name" value="Ig-like_fold"/>
</dbReference>
<evidence type="ECO:0000256" key="1">
    <source>
        <dbReference type="SAM" id="MobiDB-lite"/>
    </source>
</evidence>
<dbReference type="KEGG" id="caer:CSV91_09885"/>
<organism evidence="7 8">
    <name type="scientific">Collinsella aerofaciens</name>
    <dbReference type="NCBI Taxonomy" id="74426"/>
    <lineage>
        <taxon>Bacteria</taxon>
        <taxon>Bacillati</taxon>
        <taxon>Actinomycetota</taxon>
        <taxon>Coriobacteriia</taxon>
        <taxon>Coriobacteriales</taxon>
        <taxon>Coriobacteriaceae</taxon>
        <taxon>Collinsella</taxon>
    </lineage>
</organism>
<evidence type="ECO:0000256" key="3">
    <source>
        <dbReference type="SAM" id="SignalP"/>
    </source>
</evidence>
<evidence type="ECO:0000313" key="8">
    <source>
        <dbReference type="Proteomes" id="UP000225608"/>
    </source>
</evidence>
<feature type="domain" description="T-Q ester bond containing" evidence="5">
    <location>
        <begin position="599"/>
        <end position="720"/>
    </location>
</feature>
<dbReference type="Pfam" id="PF18202">
    <property type="entry name" value="TQ"/>
    <property type="match status" value="2"/>
</dbReference>
<evidence type="ECO:0000313" key="7">
    <source>
        <dbReference type="EMBL" id="ATP54808.1"/>
    </source>
</evidence>
<dbReference type="InterPro" id="IPR041100">
    <property type="entry name" value="TQ"/>
</dbReference>
<evidence type="ECO:0000259" key="6">
    <source>
        <dbReference type="Pfam" id="PF20610"/>
    </source>
</evidence>
<feature type="region of interest" description="Disordered" evidence="1">
    <location>
        <begin position="493"/>
        <end position="513"/>
    </location>
</feature>
<name>A0A2D1TZM0_9ACTN</name>
<dbReference type="RefSeq" id="WP_099432726.1">
    <property type="nucleotide sequence ID" value="NZ_CP024160.1"/>
</dbReference>
<accession>A0A2D1TZM0</accession>
<dbReference type="Gene3D" id="2.60.40.10">
    <property type="entry name" value="Immunoglobulins"/>
    <property type="match status" value="2"/>
</dbReference>
<dbReference type="Gene3D" id="2.60.40.3930">
    <property type="match status" value="2"/>
</dbReference>
<feature type="domain" description="T-Q ester bond containing" evidence="5">
    <location>
        <begin position="723"/>
        <end position="844"/>
    </location>
</feature>
<gene>
    <name evidence="7" type="ORF">CSV91_09885</name>
</gene>
<dbReference type="InterPro" id="IPR046751">
    <property type="entry name" value="TED_2"/>
</dbReference>
<feature type="transmembrane region" description="Helical" evidence="2">
    <location>
        <begin position="869"/>
        <end position="890"/>
    </location>
</feature>
<feature type="chain" id="PRO_5013642275" description="VaFE repeat-containing surface-anchored protein" evidence="3">
    <location>
        <begin position="39"/>
        <end position="909"/>
    </location>
</feature>
<feature type="domain" description="Thioester" evidence="6">
    <location>
        <begin position="43"/>
        <end position="152"/>
    </location>
</feature>
<dbReference type="Pfam" id="PF20610">
    <property type="entry name" value="TED_2"/>
    <property type="match status" value="1"/>
</dbReference>
<keyword evidence="2" id="KW-1133">Transmembrane helix</keyword>
<evidence type="ECO:0000259" key="5">
    <source>
        <dbReference type="Pfam" id="PF18202"/>
    </source>
</evidence>
<evidence type="ECO:0008006" key="9">
    <source>
        <dbReference type="Google" id="ProtNLM"/>
    </source>
</evidence>
<feature type="signal peptide" evidence="3">
    <location>
        <begin position="1"/>
        <end position="38"/>
    </location>
</feature>
<dbReference type="GO" id="GO:0005975">
    <property type="term" value="P:carbohydrate metabolic process"/>
    <property type="evidence" value="ECO:0007669"/>
    <property type="project" value="UniProtKB-ARBA"/>
</dbReference>
<feature type="region of interest" description="Disordered" evidence="1">
    <location>
        <begin position="844"/>
        <end position="864"/>
    </location>
</feature>
<dbReference type="EMBL" id="CP024160">
    <property type="protein sequence ID" value="ATP54808.1"/>
    <property type="molecule type" value="Genomic_DNA"/>
</dbReference>
<reference evidence="7 8" key="1">
    <citation type="submission" date="2017-10" db="EMBL/GenBank/DDBJ databases">
        <title>Complete genome sequence of Collinsella aerofaciens isolated from the gut of a healthy adult Indian.</title>
        <authorList>
            <person name="Bag S."/>
            <person name="Ghosh T.S."/>
            <person name="Das B."/>
        </authorList>
    </citation>
    <scope>NUCLEOTIDE SEQUENCE [LARGE SCALE GENOMIC DNA]</scope>
    <source>
        <strain evidence="8">indica</strain>
    </source>
</reference>
<sequence length="909" mass="93286">MNAAKDCTLQEKLLRCAMALILAAGALLASVAASPAYAAPSTVDVSIGGKIPYGGFATTWMSADGNIAYCAEPSSPTPAPGSYSTSPVPSGDVTAAIWYSFGSPGFDASMFPGSWYDGGGWDDAKYAAASHVLIAYAYSGSESAATHGTSAEFASWAKSELIGGTFAKMKAGAGKVSAGFEAFCVRTGGGSQTLVSFSWSAGGVKVAKEDSEAGAEPQGDASLDGASFSVVNETGRYVLVGGKYYADGEVCATIKTAPEDGSHVAATGAGALPAGSYRIVESGAPEGYDASDASVAFAVKAGEVADLTGDPVTDEVFRGGVQVTKSDKELQASEALAGSGHAEAPGEHPGLDGIEFTVTNRSAHKVLVDGEWREPGEAVASLTTAWNDEAGAYTAQTAADALPYGTYDVQETATNGSYLLTDGEPRTFEVRAAGEIVSASADGAALEFRDQVVRNDLELSKKSESDNAGLMVPFAIENAATGETHVLVTDRNGDASTASSWNRHSRDTNANDALLGHEGPIAAADMDPKAGIWFSLGEDGSSAPVDDSLAALPYGAYTMTEMRCDANEGLELVTRSFWIDRDSTVAKAVWMGLDDQEGPRISTTAKDGADGDKDVSADAEAKVVDAVAYEGLKAGEEYELSATLVDKATGEPVADASGMPVEAKAEFAPALSTGSRDVEISFDASLLGGRDLVVFESLRKDGAEVASHADLSDEGQTVHVAVEVGTQAADVADGDRVIEAGKAKVIDTVAYKGLVPGETYIAVGTLMDKGTGEPFLDKDGSEVTARTPFEPEAPSGTVEVTFEFDTEGLAEGDELVVFEKVLDSAGNVVATHEDIDSAEQSVVVDNPDTPEIPEEPYAKTGADAPDGTGYAVAAGIALAAAAGAGGALAYRKRKTAGASKDEAAEKPEE</sequence>
<keyword evidence="3" id="KW-0732">Signal</keyword>
<dbReference type="AlphaFoldDB" id="A0A2D1TZM0"/>
<feature type="domain" description="SpaA-like prealbumin fold" evidence="4">
    <location>
        <begin position="350"/>
        <end position="438"/>
    </location>
</feature>
<dbReference type="Proteomes" id="UP000225608">
    <property type="component" value="Chromosome"/>
</dbReference>